<evidence type="ECO:0000313" key="3">
    <source>
        <dbReference type="EMBL" id="OAI09807.1"/>
    </source>
</evidence>
<feature type="chain" id="PRO_5008068473" description="PEP-CTERM protein-sorting domain-containing protein" evidence="2">
    <location>
        <begin position="24"/>
        <end position="195"/>
    </location>
</feature>
<feature type="signal peptide" evidence="2">
    <location>
        <begin position="1"/>
        <end position="23"/>
    </location>
</feature>
<reference evidence="3 4" key="1">
    <citation type="submission" date="2016-03" db="EMBL/GenBank/DDBJ databases">
        <authorList>
            <person name="Ploux O."/>
        </authorList>
    </citation>
    <scope>NUCLEOTIDE SEQUENCE [LARGE SCALE GENOMIC DNA]</scope>
    <source>
        <strain evidence="3 4">R-45378</strain>
    </source>
</reference>
<dbReference type="AlphaFoldDB" id="A0A177MVP8"/>
<keyword evidence="2" id="KW-0732">Signal</keyword>
<organism evidence="3 4">
    <name type="scientific">Methylomonas koyamae</name>
    <dbReference type="NCBI Taxonomy" id="702114"/>
    <lineage>
        <taxon>Bacteria</taxon>
        <taxon>Pseudomonadati</taxon>
        <taxon>Pseudomonadota</taxon>
        <taxon>Gammaproteobacteria</taxon>
        <taxon>Methylococcales</taxon>
        <taxon>Methylococcaceae</taxon>
        <taxon>Methylomonas</taxon>
    </lineage>
</organism>
<evidence type="ECO:0000256" key="2">
    <source>
        <dbReference type="SAM" id="SignalP"/>
    </source>
</evidence>
<proteinExistence type="predicted"/>
<keyword evidence="1" id="KW-0812">Transmembrane</keyword>
<evidence type="ECO:0008006" key="5">
    <source>
        <dbReference type="Google" id="ProtNLM"/>
    </source>
</evidence>
<evidence type="ECO:0000256" key="1">
    <source>
        <dbReference type="SAM" id="Phobius"/>
    </source>
</evidence>
<protein>
    <recommendedName>
        <fullName evidence="5">PEP-CTERM protein-sorting domain-containing protein</fullName>
    </recommendedName>
</protein>
<dbReference type="OrthoDB" id="5573659at2"/>
<evidence type="ECO:0000313" key="4">
    <source>
        <dbReference type="Proteomes" id="UP000077857"/>
    </source>
</evidence>
<feature type="transmembrane region" description="Helical" evidence="1">
    <location>
        <begin position="162"/>
        <end position="188"/>
    </location>
</feature>
<comment type="caution">
    <text evidence="3">The sequence shown here is derived from an EMBL/GenBank/DDBJ whole genome shotgun (WGS) entry which is preliminary data.</text>
</comment>
<keyword evidence="1" id="KW-1133">Transmembrane helix</keyword>
<sequence length="195" mass="20956">MGKGLIKLFTLLALATTGLQAKAALQEVVYTSPMYWQTNDGENFTFTIENAPLAALAEGVFSLHARGDYGLTSSTESIFVQIEDGNSVAVDVLSQDGTLINAHDANDLVEWRWQIALSDQDLVDWTQNGQIIVKLDLASAVNANLVAGGLTDQFPPFVQAKLSYFTTAVPAPAAVWLFGSSLLGLFGFSKRGRAI</sequence>
<dbReference type="EMBL" id="LUUJ01000145">
    <property type="protein sequence ID" value="OAI09807.1"/>
    <property type="molecule type" value="Genomic_DNA"/>
</dbReference>
<name>A0A177MVP8_9GAMM</name>
<dbReference type="Proteomes" id="UP000077857">
    <property type="component" value="Unassembled WGS sequence"/>
</dbReference>
<dbReference type="RefSeq" id="WP_064042814.1">
    <property type="nucleotide sequence ID" value="NZ_LUUJ01000145.1"/>
</dbReference>
<accession>A0A177MVP8</accession>
<keyword evidence="1" id="KW-0472">Membrane</keyword>
<gene>
    <name evidence="3" type="ORF">A1507_04550</name>
</gene>